<evidence type="ECO:0000256" key="7">
    <source>
        <dbReference type="ARBA" id="ARBA00022692"/>
    </source>
</evidence>
<dbReference type="OrthoDB" id="9795390at2"/>
<dbReference type="RefSeq" id="WP_131304820.1">
    <property type="nucleotide sequence ID" value="NZ_SJFN01000001.1"/>
</dbReference>
<evidence type="ECO:0000256" key="13">
    <source>
        <dbReference type="SAM" id="Phobius"/>
    </source>
</evidence>
<dbReference type="PANTHER" id="PTHR10566">
    <property type="entry name" value="CHAPERONE-ACTIVITY OF BC1 COMPLEX CABC1 -RELATED"/>
    <property type="match status" value="1"/>
</dbReference>
<keyword evidence="8" id="KW-0547">Nucleotide-binding</keyword>
<dbReference type="InterPro" id="IPR050154">
    <property type="entry name" value="UbiB_kinase"/>
</dbReference>
<evidence type="ECO:0000313" key="15">
    <source>
        <dbReference type="EMBL" id="TBW41244.1"/>
    </source>
</evidence>
<evidence type="ECO:0000256" key="10">
    <source>
        <dbReference type="ARBA" id="ARBA00022840"/>
    </source>
</evidence>
<keyword evidence="10" id="KW-0067">ATP-binding</keyword>
<evidence type="ECO:0000256" key="12">
    <source>
        <dbReference type="ARBA" id="ARBA00023136"/>
    </source>
</evidence>
<dbReference type="AlphaFoldDB" id="A0A4Q9VYM4"/>
<evidence type="ECO:0000259" key="14">
    <source>
        <dbReference type="Pfam" id="PF03109"/>
    </source>
</evidence>
<keyword evidence="16" id="KW-1185">Reference proteome</keyword>
<dbReference type="CDD" id="cd13972">
    <property type="entry name" value="UbiB"/>
    <property type="match status" value="1"/>
</dbReference>
<dbReference type="InterPro" id="IPR004147">
    <property type="entry name" value="ABC1_dom"/>
</dbReference>
<dbReference type="PANTHER" id="PTHR10566:SF113">
    <property type="entry name" value="PROTEIN ACTIVITY OF BC1 COMPLEX KINASE 7, CHLOROPLASTIC"/>
    <property type="match status" value="1"/>
</dbReference>
<keyword evidence="3" id="KW-1003">Cell membrane</keyword>
<dbReference type="Proteomes" id="UP000292781">
    <property type="component" value="Unassembled WGS sequence"/>
</dbReference>
<keyword evidence="5" id="KW-0808">Transferase</keyword>
<dbReference type="SUPFAM" id="SSF56112">
    <property type="entry name" value="Protein kinase-like (PK-like)"/>
    <property type="match status" value="1"/>
</dbReference>
<keyword evidence="4" id="KW-0997">Cell inner membrane</keyword>
<evidence type="ECO:0000256" key="5">
    <source>
        <dbReference type="ARBA" id="ARBA00022679"/>
    </source>
</evidence>
<evidence type="ECO:0000256" key="9">
    <source>
        <dbReference type="ARBA" id="ARBA00022777"/>
    </source>
</evidence>
<keyword evidence="12 13" id="KW-0472">Membrane</keyword>
<comment type="pathway">
    <text evidence="1">Cofactor biosynthesis; ubiquinone biosynthesis [regulation].</text>
</comment>
<comment type="similarity">
    <text evidence="2">Belongs to the protein kinase superfamily. ADCK protein kinase family.</text>
</comment>
<feature type="transmembrane region" description="Helical" evidence="13">
    <location>
        <begin position="509"/>
        <end position="527"/>
    </location>
</feature>
<dbReference type="NCBIfam" id="TIGR01982">
    <property type="entry name" value="UbiB"/>
    <property type="match status" value="1"/>
</dbReference>
<gene>
    <name evidence="15" type="primary">ubiB</name>
    <name evidence="15" type="ORF">EYW49_00495</name>
</gene>
<keyword evidence="11 13" id="KW-1133">Transmembrane helix</keyword>
<evidence type="ECO:0000256" key="1">
    <source>
        <dbReference type="ARBA" id="ARBA00005020"/>
    </source>
</evidence>
<name>A0A4Q9VYM4_9HYPH</name>
<evidence type="ECO:0000256" key="3">
    <source>
        <dbReference type="ARBA" id="ARBA00022475"/>
    </source>
</evidence>
<evidence type="ECO:0000256" key="2">
    <source>
        <dbReference type="ARBA" id="ARBA00009670"/>
    </source>
</evidence>
<dbReference type="GO" id="GO:0016301">
    <property type="term" value="F:kinase activity"/>
    <property type="evidence" value="ECO:0007669"/>
    <property type="project" value="UniProtKB-KW"/>
</dbReference>
<keyword evidence="9" id="KW-0418">Kinase</keyword>
<comment type="caution">
    <text evidence="15">The sequence shown here is derived from an EMBL/GenBank/DDBJ whole genome shotgun (WGS) entry which is preliminary data.</text>
</comment>
<dbReference type="EMBL" id="SJFN01000001">
    <property type="protein sequence ID" value="TBW41244.1"/>
    <property type="molecule type" value="Genomic_DNA"/>
</dbReference>
<proteinExistence type="inferred from homology"/>
<dbReference type="InterPro" id="IPR011009">
    <property type="entry name" value="Kinase-like_dom_sf"/>
</dbReference>
<feature type="domain" description="ABC1 atypical kinase-like" evidence="14">
    <location>
        <begin position="96"/>
        <end position="343"/>
    </location>
</feature>
<dbReference type="UniPathway" id="UPA00232"/>
<dbReference type="InterPro" id="IPR010232">
    <property type="entry name" value="UbiB"/>
</dbReference>
<keyword evidence="7 13" id="KW-0812">Transmembrane</keyword>
<protein>
    <submittedName>
        <fullName evidence="15">2-polyprenylphenol 6-hydroxylase</fullName>
    </submittedName>
</protein>
<evidence type="ECO:0000256" key="8">
    <source>
        <dbReference type="ARBA" id="ARBA00022741"/>
    </source>
</evidence>
<evidence type="ECO:0000256" key="4">
    <source>
        <dbReference type="ARBA" id="ARBA00022519"/>
    </source>
</evidence>
<reference evidence="15 16" key="1">
    <citation type="submission" date="2019-02" db="EMBL/GenBank/DDBJ databases">
        <title>Siculibacillus lacustris gen. nov., sp. nov., a new rosette-forming bacterium isolated from a freshwater crater lake (Lake St. Ana, Romania).</title>
        <authorList>
            <person name="Felfoldi T."/>
            <person name="Marton Z."/>
            <person name="Szabo A."/>
            <person name="Mentes A."/>
            <person name="Boka K."/>
            <person name="Marialigeti K."/>
            <person name="Mathe I."/>
            <person name="Koncz M."/>
            <person name="Schumann P."/>
            <person name="Toth E."/>
        </authorList>
    </citation>
    <scope>NUCLEOTIDE SEQUENCE [LARGE SCALE GENOMIC DNA]</scope>
    <source>
        <strain evidence="15 16">SA-279</strain>
    </source>
</reference>
<dbReference type="GO" id="GO:0005524">
    <property type="term" value="F:ATP binding"/>
    <property type="evidence" value="ECO:0007669"/>
    <property type="project" value="UniProtKB-KW"/>
</dbReference>
<evidence type="ECO:0000313" key="16">
    <source>
        <dbReference type="Proteomes" id="UP000292781"/>
    </source>
</evidence>
<evidence type="ECO:0000256" key="6">
    <source>
        <dbReference type="ARBA" id="ARBA00022688"/>
    </source>
</evidence>
<evidence type="ECO:0000256" key="11">
    <source>
        <dbReference type="ARBA" id="ARBA00022989"/>
    </source>
</evidence>
<keyword evidence="6" id="KW-0831">Ubiquinone biosynthesis</keyword>
<dbReference type="InterPro" id="IPR045308">
    <property type="entry name" value="UbiB_bact"/>
</dbReference>
<accession>A0A4Q9VYM4</accession>
<dbReference type="GO" id="GO:0006744">
    <property type="term" value="P:ubiquinone biosynthetic process"/>
    <property type="evidence" value="ECO:0007669"/>
    <property type="project" value="UniProtKB-UniPathway"/>
</dbReference>
<sequence length="528" mass="57414">MSGALGSLLRLARAGWVLAREGVIVAMAPPDPPPIGRLVLVLARLVERRAVVGISRGQRASRALNRLGPSYVKLGQFLATRPDVVGRAMADDLEALQDRVAPFDDAQARALVARALGRPIEALYAEFGDVVAAASIAQVHRARVVGRDGASRDVAVKVLRPDVEARFRRDLDDFYLAARLIEAMVPPTRRLRPVAVVDTLARSVRLEMDLRLEAAALSEMAENIAGDPDFRVPSVDWERTQRGVLTIAWIDGVKLNDPERLAAAGHDPVRLARVVMQSFLRHAMRDGFFHADMHQGNLFVQPNGDVAAVDFGITGRLEPEERRFLAEILYGFITRDYLRVARVHFEAGYVPASQDVVVFAQALRAVGEPLRDRPPAEISMAALLGQLFEYTELFEMPTQPRLILLQKTMVVVEGVARSLDPDLDIWAVSEPVVRDWVAANLGPGAKISDAATAAGAVGRLALSLPRLVERLEAISIGAAHWAESGVRLAPETVAALAQAQDRRGRPMRILATIATLALVVMAVVLVAG</sequence>
<organism evidence="15 16">
    <name type="scientific">Siculibacillus lacustris</name>
    <dbReference type="NCBI Taxonomy" id="1549641"/>
    <lineage>
        <taxon>Bacteria</taxon>
        <taxon>Pseudomonadati</taxon>
        <taxon>Pseudomonadota</taxon>
        <taxon>Alphaproteobacteria</taxon>
        <taxon>Hyphomicrobiales</taxon>
        <taxon>Ancalomicrobiaceae</taxon>
        <taxon>Siculibacillus</taxon>
    </lineage>
</organism>
<dbReference type="Pfam" id="PF03109">
    <property type="entry name" value="ABC1"/>
    <property type="match status" value="1"/>
</dbReference>